<keyword evidence="3" id="KW-1185">Reference proteome</keyword>
<comment type="caution">
    <text evidence="2">The sequence shown here is derived from an EMBL/GenBank/DDBJ whole genome shotgun (WGS) entry which is preliminary data.</text>
</comment>
<dbReference type="EMBL" id="JAJFAZ020000002">
    <property type="protein sequence ID" value="KAI5345617.1"/>
    <property type="molecule type" value="Genomic_DNA"/>
</dbReference>
<sequence length="96" mass="10383">MNAPSFFISDATQSSPSQSPSADDTLTVSSPASSNLSDVNHNNLNAYGVETFVQINSSKNADMPNWKSFDVGRRVMGSGCLMIYLKGNFSEIMQKP</sequence>
<dbReference type="AlphaFoldDB" id="A0AAD4WP23"/>
<proteinExistence type="predicted"/>
<feature type="compositionally biased region" description="Low complexity" evidence="1">
    <location>
        <begin position="9"/>
        <end position="25"/>
    </location>
</feature>
<feature type="compositionally biased region" description="Polar residues" evidence="1">
    <location>
        <begin position="26"/>
        <end position="40"/>
    </location>
</feature>
<name>A0AAD4WP23_PRUDU</name>
<organism evidence="2 3">
    <name type="scientific">Prunus dulcis</name>
    <name type="common">Almond</name>
    <name type="synonym">Amygdalus dulcis</name>
    <dbReference type="NCBI Taxonomy" id="3755"/>
    <lineage>
        <taxon>Eukaryota</taxon>
        <taxon>Viridiplantae</taxon>
        <taxon>Streptophyta</taxon>
        <taxon>Embryophyta</taxon>
        <taxon>Tracheophyta</taxon>
        <taxon>Spermatophyta</taxon>
        <taxon>Magnoliopsida</taxon>
        <taxon>eudicotyledons</taxon>
        <taxon>Gunneridae</taxon>
        <taxon>Pentapetalae</taxon>
        <taxon>rosids</taxon>
        <taxon>fabids</taxon>
        <taxon>Rosales</taxon>
        <taxon>Rosaceae</taxon>
        <taxon>Amygdaloideae</taxon>
        <taxon>Amygdaleae</taxon>
        <taxon>Prunus</taxon>
    </lineage>
</organism>
<evidence type="ECO:0000313" key="2">
    <source>
        <dbReference type="EMBL" id="KAI5345617.1"/>
    </source>
</evidence>
<evidence type="ECO:0000256" key="1">
    <source>
        <dbReference type="SAM" id="MobiDB-lite"/>
    </source>
</evidence>
<evidence type="ECO:0000313" key="3">
    <source>
        <dbReference type="Proteomes" id="UP001054821"/>
    </source>
</evidence>
<feature type="region of interest" description="Disordered" evidence="1">
    <location>
        <begin position="1"/>
        <end position="40"/>
    </location>
</feature>
<protein>
    <submittedName>
        <fullName evidence="2">Uncharacterized protein</fullName>
    </submittedName>
</protein>
<gene>
    <name evidence="2" type="ORF">L3X38_013494</name>
</gene>
<dbReference type="Proteomes" id="UP001054821">
    <property type="component" value="Chromosome 2"/>
</dbReference>
<reference evidence="2 3" key="1">
    <citation type="journal article" date="2022" name="G3 (Bethesda)">
        <title>Whole-genome sequence and methylome profiling of the almond [Prunus dulcis (Mill.) D.A. Webb] cultivar 'Nonpareil'.</title>
        <authorList>
            <person name="D'Amico-Willman K.M."/>
            <person name="Ouma W.Z."/>
            <person name="Meulia T."/>
            <person name="Sideli G.M."/>
            <person name="Gradziel T.M."/>
            <person name="Fresnedo-Ramirez J."/>
        </authorList>
    </citation>
    <scope>NUCLEOTIDE SEQUENCE [LARGE SCALE GENOMIC DNA]</scope>
    <source>
        <strain evidence="2">Clone GOH B32 T37-40</strain>
    </source>
</reference>
<accession>A0AAD4WP23</accession>